<dbReference type="Proteomes" id="UP000243515">
    <property type="component" value="Unassembled WGS sequence"/>
</dbReference>
<dbReference type="Gene3D" id="3.30.420.40">
    <property type="match status" value="1"/>
</dbReference>
<dbReference type="InterPro" id="IPR043129">
    <property type="entry name" value="ATPase_NBD"/>
</dbReference>
<reference evidence="2 3" key="1">
    <citation type="journal article" date="2015" name="Environ. Microbiol.">
        <title>Metagenome sequence of Elaphomyces granulatus from sporocarp tissue reveals Ascomycota ectomycorrhizal fingerprints of genome expansion and a Proteobacteria-rich microbiome.</title>
        <authorList>
            <person name="Quandt C.A."/>
            <person name="Kohler A."/>
            <person name="Hesse C.N."/>
            <person name="Sharpton T.J."/>
            <person name="Martin F."/>
            <person name="Spatafora J.W."/>
        </authorList>
    </citation>
    <scope>NUCLEOTIDE SEQUENCE [LARGE SCALE GENOMIC DNA]</scope>
    <source>
        <strain evidence="2 3">OSC145934</strain>
    </source>
</reference>
<protein>
    <recommendedName>
        <fullName evidence="4">Actin-like ATPase domain-containing protein</fullName>
    </recommendedName>
</protein>
<keyword evidence="3" id="KW-1185">Reference proteome</keyword>
<sequence>MSEKPHHVIIGIDFGLTASGVAYWIEGQESTINAISDWPGDHASPTTGKQPVEPTEGRLHRTNTRTTRTEIKVPTKIAYDPTDNNKRVWGYHCLNTGFHVHKYFKLYLDEYTRDATYRAHMSKPPSIPQVKQWIRDFMTELLKHSKEKLEADILKHSDSKYEYHFSVPTTWSMVPKEIFAQTIKEAMEGLCQTEAIKICFSEAEAAAIYAAAGHPEEIEVGDVFIVCDAGGGTTDISAMEIVDKKTLEDEDKKFPIFKPAIPPRGESIGSHQIDQGFESIVNGYLKDHPVRQYLPEEFSAEHITGSDVFQVSKHNFGNGSDLEFFRIVLPGLSEEISYPEPESSNKGLTIVKGKLQVPYTLIQKLFDEQVTSLENVINEEINKLKKNVGREMPLILCGGLGSSEYVHYRLEQLPGIQLLKIEDPILAVCKGLVLSRMLNVQHSVNLLTRRVSHHSYGILYKEPFDGNRHDKKDCVKGSDGKSYVTNQVFWLIKEGDELSRSSKAMYPFFRMTDYKSPQDKWTDRIVLSTRGEGYIVLGDVETNLQSHSLDPGVDGVTTKFRINWKSWKLWHNWHRYKKIPYKIRPVIHNDEGIRIETWFSDNETGCGDFQLSSARITEGKDVVDLPMIPR</sequence>
<dbReference type="CDD" id="cd10170">
    <property type="entry name" value="ASKHA_NBD_HSP70"/>
    <property type="match status" value="1"/>
</dbReference>
<feature type="region of interest" description="Disordered" evidence="1">
    <location>
        <begin position="37"/>
        <end position="63"/>
    </location>
</feature>
<name>A0A232M105_9EURO</name>
<evidence type="ECO:0000256" key="1">
    <source>
        <dbReference type="SAM" id="MobiDB-lite"/>
    </source>
</evidence>
<comment type="caution">
    <text evidence="2">The sequence shown here is derived from an EMBL/GenBank/DDBJ whole genome shotgun (WGS) entry which is preliminary data.</text>
</comment>
<dbReference type="AlphaFoldDB" id="A0A232M105"/>
<dbReference type="OrthoDB" id="2394218at2759"/>
<accession>A0A232M105</accession>
<gene>
    <name evidence="2" type="ORF">Egran_02191</name>
</gene>
<dbReference type="SUPFAM" id="SSF53067">
    <property type="entry name" value="Actin-like ATPase domain"/>
    <property type="match status" value="2"/>
</dbReference>
<evidence type="ECO:0008006" key="4">
    <source>
        <dbReference type="Google" id="ProtNLM"/>
    </source>
</evidence>
<organism evidence="2 3">
    <name type="scientific">Elaphomyces granulatus</name>
    <dbReference type="NCBI Taxonomy" id="519963"/>
    <lineage>
        <taxon>Eukaryota</taxon>
        <taxon>Fungi</taxon>
        <taxon>Dikarya</taxon>
        <taxon>Ascomycota</taxon>
        <taxon>Pezizomycotina</taxon>
        <taxon>Eurotiomycetes</taxon>
        <taxon>Eurotiomycetidae</taxon>
        <taxon>Eurotiales</taxon>
        <taxon>Elaphomycetaceae</taxon>
        <taxon>Elaphomyces</taxon>
    </lineage>
</organism>
<dbReference type="PANTHER" id="PTHR42749:SF1">
    <property type="entry name" value="CELL SHAPE-DETERMINING PROTEIN MREB"/>
    <property type="match status" value="1"/>
</dbReference>
<dbReference type="EMBL" id="NPHW01003161">
    <property type="protein sequence ID" value="OXV10046.1"/>
    <property type="molecule type" value="Genomic_DNA"/>
</dbReference>
<evidence type="ECO:0000313" key="2">
    <source>
        <dbReference type="EMBL" id="OXV10046.1"/>
    </source>
</evidence>
<evidence type="ECO:0000313" key="3">
    <source>
        <dbReference type="Proteomes" id="UP000243515"/>
    </source>
</evidence>
<dbReference type="PANTHER" id="PTHR42749">
    <property type="entry name" value="CELL SHAPE-DETERMINING PROTEIN MREB"/>
    <property type="match status" value="1"/>
</dbReference>
<proteinExistence type="predicted"/>